<dbReference type="Proteomes" id="UP000189941">
    <property type="component" value="Unassembled WGS sequence"/>
</dbReference>
<dbReference type="AlphaFoldDB" id="A0A1T4MRP6"/>
<reference evidence="2" key="1">
    <citation type="submission" date="2017-02" db="EMBL/GenBank/DDBJ databases">
        <authorList>
            <person name="Varghese N."/>
            <person name="Submissions S."/>
        </authorList>
    </citation>
    <scope>NUCLEOTIDE SEQUENCE [LARGE SCALE GENOMIC DNA]</scope>
    <source>
        <strain evidence="2">DSM 15739</strain>
    </source>
</reference>
<dbReference type="STRING" id="1121925.SAMN02746011_01525"/>
<dbReference type="RefSeq" id="WP_078756239.1">
    <property type="nucleotide sequence ID" value="NZ_FUWO01000013.1"/>
</dbReference>
<protein>
    <submittedName>
        <fullName evidence="1">Uncharacterized protein</fullName>
    </submittedName>
</protein>
<evidence type="ECO:0000313" key="1">
    <source>
        <dbReference type="EMBL" id="SJZ69507.1"/>
    </source>
</evidence>
<sequence>METSKSVIFPNEMLDDMEIEDTFFPTNSNEVGIAVLSHFQDSVHIMRIYQLLLNKDSGSFEPIQELASFSFATREHFDDFLKMLPNMTGLEMLMLLNPISDPTATDINLN</sequence>
<keyword evidence="2" id="KW-1185">Reference proteome</keyword>
<dbReference type="EMBL" id="FUWO01000013">
    <property type="protein sequence ID" value="SJZ69507.1"/>
    <property type="molecule type" value="Genomic_DNA"/>
</dbReference>
<gene>
    <name evidence="1" type="ORF">SAMN02746011_01525</name>
</gene>
<name>A0A1T4MRP6_9LACT</name>
<dbReference type="OrthoDB" id="2942982at2"/>
<proteinExistence type="predicted"/>
<accession>A0A1T4MRP6</accession>
<organism evidence="1 2">
    <name type="scientific">Globicatella sulfidifaciens DSM 15739</name>
    <dbReference type="NCBI Taxonomy" id="1121925"/>
    <lineage>
        <taxon>Bacteria</taxon>
        <taxon>Bacillati</taxon>
        <taxon>Bacillota</taxon>
        <taxon>Bacilli</taxon>
        <taxon>Lactobacillales</taxon>
        <taxon>Aerococcaceae</taxon>
        <taxon>Globicatella</taxon>
    </lineage>
</organism>
<evidence type="ECO:0000313" key="2">
    <source>
        <dbReference type="Proteomes" id="UP000189941"/>
    </source>
</evidence>